<protein>
    <submittedName>
        <fullName evidence="2">Uncharacterized protein</fullName>
    </submittedName>
</protein>
<name>A0A8H6W610_9AGAR</name>
<dbReference type="RefSeq" id="XP_037221098.1">
    <property type="nucleotide sequence ID" value="XM_037363177.1"/>
</dbReference>
<keyword evidence="1" id="KW-0812">Transmembrane</keyword>
<evidence type="ECO:0000313" key="3">
    <source>
        <dbReference type="Proteomes" id="UP000636479"/>
    </source>
</evidence>
<comment type="caution">
    <text evidence="2">The sequence shown here is derived from an EMBL/GenBank/DDBJ whole genome shotgun (WGS) entry which is preliminary data.</text>
</comment>
<dbReference type="Proteomes" id="UP000636479">
    <property type="component" value="Unassembled WGS sequence"/>
</dbReference>
<sequence length="560" mass="60560">MPASLDTLPTEILLEITHHLPQSLRYASFFSPMLRYEHTAPARKVRTQTLCALRLTCLRLAGALFGALYESLDVSSLDFERVEEAIEDEDEVVERVLPAVKSVHVSMRTWMANTASEHVVSPFSTAPIIAFLTFLHSLPSLTRLELGDVPLAFFPVFTYAFAVPDRALPGVTALCVTDSLLHAPGLPTAFPNAKVLASPTMWARERSHVGLGWVQTVKEMKGLTALAGFRLGEGAVEVLITSVPSLARLAISGGVRRYMKPFLLALRALPLTHLSLVYESPDPAQDPPALAPKPGSAGVPPGATEEDMVFVSMEELVALGTEVLLGYNVTAGGKEKVLERLVLLCFIVARTHTLTLWYIMPGGFLHQSYTIVPSPLTVYTNIPLVQHSATPIMQPALPRTPVPLVNERVIVQITSLRLCPTTRRHVEEKEACCGFCTGTGPDSRWSAGQQARAARTAGLRRRAQYVGACGVLMFLAALVFSLTCPRPGSASDAALPPPAAKRCRAERLAVAWLGLVLMVLMFAAMLTPARWWNGVPDLLSPRAAGPGSVDGDIEKTEGGQ</sequence>
<keyword evidence="3" id="KW-1185">Reference proteome</keyword>
<feature type="transmembrane region" description="Helical" evidence="1">
    <location>
        <begin position="465"/>
        <end position="484"/>
    </location>
</feature>
<keyword evidence="1" id="KW-1133">Transmembrane helix</keyword>
<evidence type="ECO:0000313" key="2">
    <source>
        <dbReference type="EMBL" id="KAF7304126.1"/>
    </source>
</evidence>
<keyword evidence="1" id="KW-0472">Membrane</keyword>
<dbReference type="OrthoDB" id="3251070at2759"/>
<organism evidence="2 3">
    <name type="scientific">Mycena indigotica</name>
    <dbReference type="NCBI Taxonomy" id="2126181"/>
    <lineage>
        <taxon>Eukaryota</taxon>
        <taxon>Fungi</taxon>
        <taxon>Dikarya</taxon>
        <taxon>Basidiomycota</taxon>
        <taxon>Agaricomycotina</taxon>
        <taxon>Agaricomycetes</taxon>
        <taxon>Agaricomycetidae</taxon>
        <taxon>Agaricales</taxon>
        <taxon>Marasmiineae</taxon>
        <taxon>Mycenaceae</taxon>
        <taxon>Mycena</taxon>
    </lineage>
</organism>
<proteinExistence type="predicted"/>
<dbReference type="EMBL" id="JACAZF010000005">
    <property type="protein sequence ID" value="KAF7304126.1"/>
    <property type="molecule type" value="Genomic_DNA"/>
</dbReference>
<dbReference type="AlphaFoldDB" id="A0A8H6W610"/>
<gene>
    <name evidence="2" type="ORF">MIND_00644200</name>
</gene>
<dbReference type="GeneID" id="59345693"/>
<evidence type="ECO:0000256" key="1">
    <source>
        <dbReference type="SAM" id="Phobius"/>
    </source>
</evidence>
<reference evidence="2" key="1">
    <citation type="submission" date="2020-05" db="EMBL/GenBank/DDBJ databases">
        <title>Mycena genomes resolve the evolution of fungal bioluminescence.</title>
        <authorList>
            <person name="Tsai I.J."/>
        </authorList>
    </citation>
    <scope>NUCLEOTIDE SEQUENCE</scope>
    <source>
        <strain evidence="2">171206Taipei</strain>
    </source>
</reference>
<feature type="transmembrane region" description="Helical" evidence="1">
    <location>
        <begin position="505"/>
        <end position="526"/>
    </location>
</feature>
<accession>A0A8H6W610</accession>